<dbReference type="OrthoDB" id="361039at2759"/>
<keyword evidence="3" id="KW-1185">Reference proteome</keyword>
<dbReference type="GeneID" id="25298530"/>
<proteinExistence type="predicted"/>
<reference evidence="2 3" key="1">
    <citation type="submission" date="2015-01" db="EMBL/GenBank/DDBJ databases">
        <title>The Genome Sequence of Rhinocladiella mackenzie CBS 650.93.</title>
        <authorList>
            <consortium name="The Broad Institute Genomics Platform"/>
            <person name="Cuomo C."/>
            <person name="de Hoog S."/>
            <person name="Gorbushina A."/>
            <person name="Stielow B."/>
            <person name="Teixiera M."/>
            <person name="Abouelleil A."/>
            <person name="Chapman S.B."/>
            <person name="Priest M."/>
            <person name="Young S.K."/>
            <person name="Wortman J."/>
            <person name="Nusbaum C."/>
            <person name="Birren B."/>
        </authorList>
    </citation>
    <scope>NUCLEOTIDE SEQUENCE [LARGE SCALE GENOMIC DNA]</scope>
    <source>
        <strain evidence="2 3">CBS 650.93</strain>
    </source>
</reference>
<evidence type="ECO:0000256" key="1">
    <source>
        <dbReference type="SAM" id="MobiDB-lite"/>
    </source>
</evidence>
<evidence type="ECO:0000313" key="3">
    <source>
        <dbReference type="Proteomes" id="UP000053617"/>
    </source>
</evidence>
<dbReference type="EMBL" id="KN847483">
    <property type="protein sequence ID" value="KIX00320.1"/>
    <property type="molecule type" value="Genomic_DNA"/>
</dbReference>
<organism evidence="2 3">
    <name type="scientific">Rhinocladiella mackenziei CBS 650.93</name>
    <dbReference type="NCBI Taxonomy" id="1442369"/>
    <lineage>
        <taxon>Eukaryota</taxon>
        <taxon>Fungi</taxon>
        <taxon>Dikarya</taxon>
        <taxon>Ascomycota</taxon>
        <taxon>Pezizomycotina</taxon>
        <taxon>Eurotiomycetes</taxon>
        <taxon>Chaetothyriomycetidae</taxon>
        <taxon>Chaetothyriales</taxon>
        <taxon>Herpotrichiellaceae</taxon>
        <taxon>Rhinocladiella</taxon>
    </lineage>
</organism>
<dbReference type="VEuPathDB" id="FungiDB:Z518_10459"/>
<dbReference type="Proteomes" id="UP000053617">
    <property type="component" value="Unassembled WGS sequence"/>
</dbReference>
<sequence length="349" mass="39238">MEQALRAPSGSSDGIAPSKDHANTDASIIQHCHSIAFFGVPHYSSTPLSDGACAESIAHELRLPIPYGPKLRRQLRNTENLDPMAHFSRQFAPLTLHVFRIWSFYETREMPPRVKIKSDETLQMTETTLLSQIEDKRSATLADKNYYVGCEKVFPVRATHAGLPTFGNGEDYFHLRQYVESLNEVMEIADFEDRGCNILAKTIHVECHQFCKAQPNALHGAVKVFSASPNPTLSQVFQRGPEHFVELRRVRALAALTEASKSLTRRGVSMRKSLIASNSLKPNSSRHLAWSLETETQAPNAKQKTYLKPQVRKTCCPPNRMTRESWGPKQRALKVCLTSIRSLIITLDV</sequence>
<protein>
    <submittedName>
        <fullName evidence="2">Uncharacterized protein</fullName>
    </submittedName>
</protein>
<dbReference type="RefSeq" id="XP_013267456.1">
    <property type="nucleotide sequence ID" value="XM_013412002.1"/>
</dbReference>
<name>A0A0D2IUB1_9EURO</name>
<dbReference type="AlphaFoldDB" id="A0A0D2IUB1"/>
<feature type="region of interest" description="Disordered" evidence="1">
    <location>
        <begin position="1"/>
        <end position="21"/>
    </location>
</feature>
<evidence type="ECO:0000313" key="2">
    <source>
        <dbReference type="EMBL" id="KIX00320.1"/>
    </source>
</evidence>
<accession>A0A0D2IUB1</accession>
<dbReference type="HOGENOM" id="CLU_794880_0_0_1"/>
<gene>
    <name evidence="2" type="ORF">Z518_10459</name>
</gene>